<name>A0A8I1JGE0_9PSED</name>
<dbReference type="Proteomes" id="UP000645865">
    <property type="component" value="Unassembled WGS sequence"/>
</dbReference>
<comment type="caution">
    <text evidence="1">The sequence shown here is derived from an EMBL/GenBank/DDBJ whole genome shotgun (WGS) entry which is preliminary data.</text>
</comment>
<dbReference type="EMBL" id="JAEILH010000025">
    <property type="protein sequence ID" value="MBI6625296.1"/>
    <property type="molecule type" value="Genomic_DNA"/>
</dbReference>
<evidence type="ECO:0000313" key="2">
    <source>
        <dbReference type="Proteomes" id="UP000645865"/>
    </source>
</evidence>
<dbReference type="AlphaFoldDB" id="A0A8I1JGE0"/>
<reference evidence="1" key="1">
    <citation type="submission" date="2020-12" db="EMBL/GenBank/DDBJ databases">
        <title>Comparative genomic insights into the epidemiology and virulence of plant pathogenic Pseudomonads from Turkey.</title>
        <authorList>
            <person name="Dillon M."/>
            <person name="Ruiz-Bedoya T."/>
            <person name="Bendalovic-Torma C."/>
            <person name="Guttman K.M."/>
            <person name="Kwak H."/>
            <person name="Middleton M.A."/>
            <person name="Wang P.W."/>
            <person name="Horuz S."/>
            <person name="Aysan Y."/>
            <person name="Guttman D.S."/>
        </authorList>
    </citation>
    <scope>NUCLEOTIDE SEQUENCE</scope>
    <source>
        <strain evidence="1">S5_IA_3a</strain>
    </source>
</reference>
<protein>
    <submittedName>
        <fullName evidence="1">Uncharacterized protein</fullName>
    </submittedName>
</protein>
<sequence>MTYGVRTWSANGVLEMDTDSYTYQVLHNAVYTLAMGAVVTANIAGFNPATCTAVILPTQAAANNYCYSAMPFMSVGVGSVVVRSKHPNEPGAIGSTIQFRLLVMRFKN</sequence>
<dbReference type="RefSeq" id="WP_104902949.1">
    <property type="nucleotide sequence ID" value="NZ_JAEILH010000025.1"/>
</dbReference>
<evidence type="ECO:0000313" key="1">
    <source>
        <dbReference type="EMBL" id="MBI6625296.1"/>
    </source>
</evidence>
<proteinExistence type="predicted"/>
<organism evidence="1 2">
    <name type="scientific">Pseudomonas rhodesiae</name>
    <dbReference type="NCBI Taxonomy" id="76760"/>
    <lineage>
        <taxon>Bacteria</taxon>
        <taxon>Pseudomonadati</taxon>
        <taxon>Pseudomonadota</taxon>
        <taxon>Gammaproteobacteria</taxon>
        <taxon>Pseudomonadales</taxon>
        <taxon>Pseudomonadaceae</taxon>
        <taxon>Pseudomonas</taxon>
    </lineage>
</organism>
<gene>
    <name evidence="1" type="ORF">YA0853_16735</name>
</gene>
<accession>A0A8I1JGE0</accession>